<organism evidence="2 3">
    <name type="scientific">Pseudomonas quercus</name>
    <dbReference type="NCBI Taxonomy" id="2722792"/>
    <lineage>
        <taxon>Bacteria</taxon>
        <taxon>Pseudomonadati</taxon>
        <taxon>Pseudomonadota</taxon>
        <taxon>Gammaproteobacteria</taxon>
        <taxon>Pseudomonadales</taxon>
        <taxon>Pseudomonadaceae</taxon>
        <taxon>Pseudomonas</taxon>
    </lineage>
</organism>
<evidence type="ECO:0000259" key="1">
    <source>
        <dbReference type="Pfam" id="PF13391"/>
    </source>
</evidence>
<dbReference type="GO" id="GO:0004519">
    <property type="term" value="F:endonuclease activity"/>
    <property type="evidence" value="ECO:0007669"/>
    <property type="project" value="UniProtKB-KW"/>
</dbReference>
<reference evidence="2 3" key="1">
    <citation type="submission" date="2020-03" db="EMBL/GenBank/DDBJ databases">
        <authorList>
            <person name="Wang L."/>
            <person name="He N."/>
            <person name="Li Y."/>
            <person name="Fang Y."/>
            <person name="Zhang F."/>
        </authorList>
    </citation>
    <scope>NUCLEOTIDE SEQUENCE [LARGE SCALE GENOMIC DNA]</scope>
    <source>
        <strain evidence="3">hsmgli-8</strain>
    </source>
</reference>
<gene>
    <name evidence="2" type="ORF">HBH25_02880</name>
</gene>
<evidence type="ECO:0000313" key="3">
    <source>
        <dbReference type="Proteomes" id="UP000746535"/>
    </source>
</evidence>
<dbReference type="InterPro" id="IPR003615">
    <property type="entry name" value="HNH_nuc"/>
</dbReference>
<name>A0ABX0YC16_9PSED</name>
<sequence length="264" mass="29928">MNQAQRAFYAWNVLIEHARARRSITYGELAAAIGIHHRPIRYVLGLIQEHCLTEKLLPLTILVTDRKGQIGSGFSAYDLNRLAEGLEAVFGFAWQSIENPFAFAADGSVYGSLIDELATNPSSSGAVMRLVKSRGMAQVMFRDALLRCYDFRCAFTEATFVQGLEACHIVPWSVCAPEHRLDVRNGILLNSLHHSLFDNDWITIDLEHRIRFADPQMMEEPYTAFDKVISVDLHLKKMRLPSKPELAPSSEFIEKHHADRGWVF</sequence>
<accession>A0ABX0YC16</accession>
<evidence type="ECO:0000313" key="2">
    <source>
        <dbReference type="EMBL" id="NJO99808.1"/>
    </source>
</evidence>
<dbReference type="Proteomes" id="UP000746535">
    <property type="component" value="Unassembled WGS sequence"/>
</dbReference>
<keyword evidence="2" id="KW-0540">Nuclease</keyword>
<dbReference type="RefSeq" id="WP_168081283.1">
    <property type="nucleotide sequence ID" value="NZ_JAAVJI010000001.1"/>
</dbReference>
<keyword evidence="3" id="KW-1185">Reference proteome</keyword>
<comment type="caution">
    <text evidence="2">The sequence shown here is derived from an EMBL/GenBank/DDBJ whole genome shotgun (WGS) entry which is preliminary data.</text>
</comment>
<proteinExistence type="predicted"/>
<dbReference type="EMBL" id="JAAVJI010000001">
    <property type="protein sequence ID" value="NJO99808.1"/>
    <property type="molecule type" value="Genomic_DNA"/>
</dbReference>
<dbReference type="Pfam" id="PF13391">
    <property type="entry name" value="HNH_2"/>
    <property type="match status" value="1"/>
</dbReference>
<keyword evidence="2" id="KW-0378">Hydrolase</keyword>
<feature type="domain" description="HNH nuclease" evidence="1">
    <location>
        <begin position="153"/>
        <end position="205"/>
    </location>
</feature>
<keyword evidence="2" id="KW-0255">Endonuclease</keyword>
<protein>
    <submittedName>
        <fullName evidence="2">HNH endonuclease</fullName>
    </submittedName>
</protein>